<name>A0A7S0HP99_9EUKA</name>
<evidence type="ECO:0000256" key="1">
    <source>
        <dbReference type="ARBA" id="ARBA00005701"/>
    </source>
</evidence>
<feature type="region of interest" description="Disordered" evidence="2">
    <location>
        <begin position="112"/>
        <end position="147"/>
    </location>
</feature>
<dbReference type="AlphaFoldDB" id="A0A7S0HP99"/>
<evidence type="ECO:0000256" key="2">
    <source>
        <dbReference type="SAM" id="MobiDB-lite"/>
    </source>
</evidence>
<evidence type="ECO:0000313" key="3">
    <source>
        <dbReference type="EMBL" id="CAD8492739.1"/>
    </source>
</evidence>
<organism evidence="3">
    <name type="scientific">Phaeocystis antarctica</name>
    <dbReference type="NCBI Taxonomy" id="33657"/>
    <lineage>
        <taxon>Eukaryota</taxon>
        <taxon>Haptista</taxon>
        <taxon>Haptophyta</taxon>
        <taxon>Prymnesiophyceae</taxon>
        <taxon>Phaeocystales</taxon>
        <taxon>Phaeocystaceae</taxon>
        <taxon>Phaeocystis</taxon>
    </lineage>
</organism>
<feature type="compositionally biased region" description="Basic and acidic residues" evidence="2">
    <location>
        <begin position="134"/>
        <end position="147"/>
    </location>
</feature>
<feature type="region of interest" description="Disordered" evidence="2">
    <location>
        <begin position="24"/>
        <end position="49"/>
    </location>
</feature>
<dbReference type="Pfam" id="PF07896">
    <property type="entry name" value="DUF1674"/>
    <property type="match status" value="1"/>
</dbReference>
<comment type="similarity">
    <text evidence="1">Belongs to the SDHAF4 family.</text>
</comment>
<evidence type="ECO:0008006" key="4">
    <source>
        <dbReference type="Google" id="ProtNLM"/>
    </source>
</evidence>
<gene>
    <name evidence="3" type="ORF">PANT1444_LOCUS12193</name>
</gene>
<dbReference type="EMBL" id="HBEP01021745">
    <property type="protein sequence ID" value="CAD8492739.1"/>
    <property type="molecule type" value="Transcribed_RNA"/>
</dbReference>
<proteinExistence type="inferred from homology"/>
<feature type="compositionally biased region" description="Low complexity" evidence="2">
    <location>
        <begin position="24"/>
        <end position="34"/>
    </location>
</feature>
<accession>A0A7S0HP99</accession>
<reference evidence="3" key="1">
    <citation type="submission" date="2021-01" db="EMBL/GenBank/DDBJ databases">
        <authorList>
            <person name="Corre E."/>
            <person name="Pelletier E."/>
            <person name="Niang G."/>
            <person name="Scheremetjew M."/>
            <person name="Finn R."/>
            <person name="Kale V."/>
            <person name="Holt S."/>
            <person name="Cochrane G."/>
            <person name="Meng A."/>
            <person name="Brown T."/>
            <person name="Cohen L."/>
        </authorList>
    </citation>
    <scope>NUCLEOTIDE SEQUENCE</scope>
    <source>
        <strain evidence="3">CCMP1374</strain>
    </source>
</reference>
<sequence length="147" mass="15900">MLSGALRPRARAAALATSRISRALATKPAGGSSPFAPPPEPEPSADGKLTKYEELKQRQDEMAKMMIQRTMLEVNNAAKGRRPEGIHHVLGSDETQALDLDAAVKRVVDNDGVGANYDADKDEWGGPKGQEPTRFGDWEVKGRASDF</sequence>
<dbReference type="InterPro" id="IPR012875">
    <property type="entry name" value="SDHF4"/>
</dbReference>
<protein>
    <recommendedName>
        <fullName evidence="4">Succinate dehydrogenase assembly factor 4, mitochondrial</fullName>
    </recommendedName>
</protein>